<organism evidence="4 5">
    <name type="scientific">Actinomycetospora lemnae</name>
    <dbReference type="NCBI Taxonomy" id="3019891"/>
    <lineage>
        <taxon>Bacteria</taxon>
        <taxon>Bacillati</taxon>
        <taxon>Actinomycetota</taxon>
        <taxon>Actinomycetes</taxon>
        <taxon>Pseudonocardiales</taxon>
        <taxon>Pseudonocardiaceae</taxon>
        <taxon>Actinomycetospora</taxon>
    </lineage>
</organism>
<dbReference type="Gene3D" id="1.10.30.50">
    <property type="match status" value="1"/>
</dbReference>
<reference evidence="4 5" key="1">
    <citation type="submission" date="2023-02" db="EMBL/GenBank/DDBJ databases">
        <title>Genome sequencing required for Actinomycetospora new species description.</title>
        <authorList>
            <person name="Saimee Y."/>
            <person name="Duangmal K."/>
        </authorList>
    </citation>
    <scope>NUCLEOTIDE SEQUENCE [LARGE SCALE GENOMIC DNA]</scope>
    <source>
        <strain evidence="4 5">DW7H6</strain>
    </source>
</reference>
<comment type="caution">
    <text evidence="4">The sequence shown here is derived from an EMBL/GenBank/DDBJ whole genome shotgun (WGS) entry which is preliminary data.</text>
</comment>
<dbReference type="SMART" id="SM00507">
    <property type="entry name" value="HNHc"/>
    <property type="match status" value="1"/>
</dbReference>
<dbReference type="Pfam" id="PF01844">
    <property type="entry name" value="HNH"/>
    <property type="match status" value="1"/>
</dbReference>
<dbReference type="CDD" id="cd00085">
    <property type="entry name" value="HNHc"/>
    <property type="match status" value="1"/>
</dbReference>
<protein>
    <submittedName>
        <fullName evidence="4">DUF222 domain-containing protein</fullName>
    </submittedName>
</protein>
<comment type="similarity">
    <text evidence="1">Belongs to the Rv1128c/1148c/1588c/1702c/1945/3466 family.</text>
</comment>
<dbReference type="InterPro" id="IPR003615">
    <property type="entry name" value="HNH_nuc"/>
</dbReference>
<name>A0ABT5SVJ3_9PSEU</name>
<evidence type="ECO:0000313" key="4">
    <source>
        <dbReference type="EMBL" id="MDD7966851.1"/>
    </source>
</evidence>
<keyword evidence="5" id="KW-1185">Reference proteome</keyword>
<dbReference type="Pfam" id="PF02720">
    <property type="entry name" value="DUF222"/>
    <property type="match status" value="1"/>
</dbReference>
<accession>A0ABT5SVJ3</accession>
<evidence type="ECO:0000313" key="5">
    <source>
        <dbReference type="Proteomes" id="UP001300763"/>
    </source>
</evidence>
<evidence type="ECO:0000259" key="3">
    <source>
        <dbReference type="SMART" id="SM00507"/>
    </source>
</evidence>
<dbReference type="Proteomes" id="UP001300763">
    <property type="component" value="Unassembled WGS sequence"/>
</dbReference>
<gene>
    <name evidence="4" type="ORF">PGB27_16060</name>
</gene>
<dbReference type="InterPro" id="IPR003870">
    <property type="entry name" value="DUF222"/>
</dbReference>
<sequence length="464" mass="50466">MSDEVGVATRQALERARAAELAHRRGYHERLERVAELERIDAAAETGDRGTERLVQELWRVAPAEATRLVREARDLCPRASLLGEELPPRLPCTATVAASGEIGPAHIAIIRTTMTRLDRVDDLPPSRWAEAEQTLAARATELGPRGLQAVADQLLAHLDPDGEEPPEEGLGRDDELLVVRRKDGAVVFRGRLSDPVDGEAFVEVIDTLAEPCGPDDEREQSLRRADALKDLVGDARRPRGIAADARDGVDGGEDLADTAEDEVEHAADDEAQVALIPEPRRLPIPGRAPVGTERGGVARPGRALLTITMDHRWLCAALGEGGGGGTLDSGARVAAGTLRRWACDAEVVPLVLGTRSEPLDVGRAARTAPDAIRRALHLRDGGCAFPGCARRPRRCHAHHIHHWFDGGATALDNMVLLCRYHHQLLHRGRWTVAVRDGIPWFTPPDVIDPEQRPRPGGRPRVPL</sequence>
<feature type="region of interest" description="Disordered" evidence="2">
    <location>
        <begin position="445"/>
        <end position="464"/>
    </location>
</feature>
<feature type="domain" description="HNH nuclease" evidence="3">
    <location>
        <begin position="372"/>
        <end position="424"/>
    </location>
</feature>
<evidence type="ECO:0000256" key="1">
    <source>
        <dbReference type="ARBA" id="ARBA00023450"/>
    </source>
</evidence>
<dbReference type="InterPro" id="IPR002711">
    <property type="entry name" value="HNH"/>
</dbReference>
<proteinExistence type="inferred from homology"/>
<dbReference type="RefSeq" id="WP_274201379.1">
    <property type="nucleotide sequence ID" value="NZ_JAQZAO010000006.1"/>
</dbReference>
<evidence type="ECO:0000256" key="2">
    <source>
        <dbReference type="SAM" id="MobiDB-lite"/>
    </source>
</evidence>
<dbReference type="EMBL" id="JAQZAO010000006">
    <property type="protein sequence ID" value="MDD7966851.1"/>
    <property type="molecule type" value="Genomic_DNA"/>
</dbReference>